<dbReference type="AlphaFoldDB" id="A0A1F6MR31"/>
<proteinExistence type="predicted"/>
<dbReference type="InterPro" id="IPR043519">
    <property type="entry name" value="NT_sf"/>
</dbReference>
<protein>
    <recommendedName>
        <fullName evidence="3">Polymerase nucleotidyl transferase domain-containing protein</fullName>
    </recommendedName>
</protein>
<sequence>MDEEFRKSILRTLAYFDIFDYPLTKEELRRFGIDYTDYDGGYADFLLRLEQLERLQQIQHKHGFYFLPGREAIVGARQDKIKIIEQKMKIAVKGIKKIRWAPFIRAVFVCNTVAGGFADEKSDIDVFVVVKAGRIWLARALATLTLSLFRMRRTKRKIKDRICLSFYVTDDNLNLEKIAIEDDVYLKYWLAQLIPVYDPDNLLAEIQRANAWVGKSLPNAFVSFTPISRWQVKNGRLSIKIKRILEKMWGGGYGDLMEAQARGAQKARMALNYMSAQNESDTRVVVSDKMLKFHENDMREEYREEWLGHRT</sequence>
<comment type="caution">
    <text evidence="1">The sequence shown here is derived from an EMBL/GenBank/DDBJ whole genome shotgun (WGS) entry which is preliminary data.</text>
</comment>
<dbReference type="EMBL" id="MFQN01000032">
    <property type="protein sequence ID" value="OGH74008.1"/>
    <property type="molecule type" value="Genomic_DNA"/>
</dbReference>
<evidence type="ECO:0000313" key="1">
    <source>
        <dbReference type="EMBL" id="OGH74008.1"/>
    </source>
</evidence>
<evidence type="ECO:0008006" key="3">
    <source>
        <dbReference type="Google" id="ProtNLM"/>
    </source>
</evidence>
<evidence type="ECO:0000313" key="2">
    <source>
        <dbReference type="Proteomes" id="UP000178347"/>
    </source>
</evidence>
<organism evidence="1 2">
    <name type="scientific">Candidatus Magasanikbacteria bacterium RIFCSPLOWO2_12_FULL_43_12</name>
    <dbReference type="NCBI Taxonomy" id="1798692"/>
    <lineage>
        <taxon>Bacteria</taxon>
        <taxon>Candidatus Magasanikiibacteriota</taxon>
    </lineage>
</organism>
<gene>
    <name evidence="1" type="ORF">A3G00_02200</name>
</gene>
<dbReference type="STRING" id="1798692.A3G00_02200"/>
<dbReference type="Gene3D" id="3.30.460.10">
    <property type="entry name" value="Beta Polymerase, domain 2"/>
    <property type="match status" value="1"/>
</dbReference>
<name>A0A1F6MR31_9BACT</name>
<reference evidence="1 2" key="1">
    <citation type="journal article" date="2016" name="Nat. Commun.">
        <title>Thousands of microbial genomes shed light on interconnected biogeochemical processes in an aquifer system.</title>
        <authorList>
            <person name="Anantharaman K."/>
            <person name="Brown C.T."/>
            <person name="Hug L.A."/>
            <person name="Sharon I."/>
            <person name="Castelle C.J."/>
            <person name="Probst A.J."/>
            <person name="Thomas B.C."/>
            <person name="Singh A."/>
            <person name="Wilkins M.J."/>
            <person name="Karaoz U."/>
            <person name="Brodie E.L."/>
            <person name="Williams K.H."/>
            <person name="Hubbard S.S."/>
            <person name="Banfield J.F."/>
        </authorList>
    </citation>
    <scope>NUCLEOTIDE SEQUENCE [LARGE SCALE GENOMIC DNA]</scope>
</reference>
<accession>A0A1F6MR31</accession>
<dbReference type="Proteomes" id="UP000178347">
    <property type="component" value="Unassembled WGS sequence"/>
</dbReference>